<evidence type="ECO:0000313" key="2">
    <source>
        <dbReference type="EMBL" id="NJC34374.1"/>
    </source>
</evidence>
<dbReference type="RefSeq" id="WP_167954220.1">
    <property type="nucleotide sequence ID" value="NZ_JAATJE010000001.1"/>
</dbReference>
<accession>A0ABX0XNL5</accession>
<proteinExistence type="predicted"/>
<dbReference type="InterPro" id="IPR019533">
    <property type="entry name" value="Peptidase_S26"/>
</dbReference>
<protein>
    <submittedName>
        <fullName evidence="2">Conjugative transfer signal peptidase TraF</fullName>
    </submittedName>
</protein>
<organism evidence="2 3">
    <name type="scientific">Sphingomonas jejuensis</name>
    <dbReference type="NCBI Taxonomy" id="904715"/>
    <lineage>
        <taxon>Bacteria</taxon>
        <taxon>Pseudomonadati</taxon>
        <taxon>Pseudomonadota</taxon>
        <taxon>Alphaproteobacteria</taxon>
        <taxon>Sphingomonadales</taxon>
        <taxon>Sphingomonadaceae</taxon>
        <taxon>Sphingomonas</taxon>
    </lineage>
</organism>
<gene>
    <name evidence="2" type="ORF">GGR88_001848</name>
</gene>
<comment type="caution">
    <text evidence="2">The sequence shown here is derived from an EMBL/GenBank/DDBJ whole genome shotgun (WGS) entry which is preliminary data.</text>
</comment>
<dbReference type="EMBL" id="JAATJE010000001">
    <property type="protein sequence ID" value="NJC34374.1"/>
    <property type="molecule type" value="Genomic_DNA"/>
</dbReference>
<dbReference type="SUPFAM" id="SSF51306">
    <property type="entry name" value="LexA/Signal peptidase"/>
    <property type="match status" value="1"/>
</dbReference>
<dbReference type="InterPro" id="IPR036286">
    <property type="entry name" value="LexA/Signal_pep-like_sf"/>
</dbReference>
<name>A0ABX0XNL5_9SPHN</name>
<evidence type="ECO:0000259" key="1">
    <source>
        <dbReference type="Pfam" id="PF10502"/>
    </source>
</evidence>
<sequence>MTRRGWTIATVSIASLFGASFAAVAVFDPLPRLVWNASASAPIGFYRIEPLSDLPHGALVAVTPPAPLARWLAERGYLGERVPLLKHVVAKPGQRVCRIGAIVSVDGRPVVVARQRDGRGRPLPVWQGCRTLRAGELLMLNPDHADSMDGRYFGPLPASTVLGRAVPILTRDSPTAPLTWR</sequence>
<dbReference type="Proteomes" id="UP000734218">
    <property type="component" value="Unassembled WGS sequence"/>
</dbReference>
<dbReference type="Gene3D" id="2.10.109.10">
    <property type="entry name" value="Umud Fragment, subunit A"/>
    <property type="match status" value="1"/>
</dbReference>
<keyword evidence="3" id="KW-1185">Reference proteome</keyword>
<evidence type="ECO:0000313" key="3">
    <source>
        <dbReference type="Proteomes" id="UP000734218"/>
    </source>
</evidence>
<feature type="domain" description="Peptidase S26" evidence="1">
    <location>
        <begin position="10"/>
        <end position="166"/>
    </location>
</feature>
<reference evidence="2 3" key="1">
    <citation type="submission" date="2020-03" db="EMBL/GenBank/DDBJ databases">
        <title>Genomic Encyclopedia of Type Strains, Phase IV (KMG-IV): sequencing the most valuable type-strain genomes for metagenomic binning, comparative biology and taxonomic classification.</title>
        <authorList>
            <person name="Goeker M."/>
        </authorList>
    </citation>
    <scope>NUCLEOTIDE SEQUENCE [LARGE SCALE GENOMIC DNA]</scope>
    <source>
        <strain evidence="2 3">DSM 27651</strain>
    </source>
</reference>
<dbReference type="Pfam" id="PF10502">
    <property type="entry name" value="Peptidase_S26"/>
    <property type="match status" value="1"/>
</dbReference>